<evidence type="ECO:0000313" key="1">
    <source>
        <dbReference type="EMBL" id="MBB4046182.1"/>
    </source>
</evidence>
<dbReference type="Proteomes" id="UP000560658">
    <property type="component" value="Unassembled WGS sequence"/>
</dbReference>
<dbReference type="AlphaFoldDB" id="A0A840DCX3"/>
<evidence type="ECO:0000313" key="2">
    <source>
        <dbReference type="Proteomes" id="UP000560658"/>
    </source>
</evidence>
<accession>A0A840DCX3</accession>
<keyword evidence="2" id="KW-1185">Reference proteome</keyword>
<name>A0A840DCX3_9BACE</name>
<gene>
    <name evidence="1" type="ORF">GGR06_004013</name>
</gene>
<comment type="caution">
    <text evidence="1">The sequence shown here is derived from an EMBL/GenBank/DDBJ whole genome shotgun (WGS) entry which is preliminary data.</text>
</comment>
<dbReference type="RefSeq" id="WP_044165206.1">
    <property type="nucleotide sequence ID" value="NZ_JACIER010000024.1"/>
</dbReference>
<sequence length="135" mass="16020">MNYQEFIERTGLTPTSEEYQTIEAIYMATGEMDKDGFCKEFKKCGDSRLVAELFRTICVLKGQYGERCNEIDDLHEQKNEMVDFLIDRAQAFSDKELLEKASEMVGQKEVIRRRIVKDYNLWSYETEWMLNNLFQ</sequence>
<protein>
    <submittedName>
        <fullName evidence="1">Uncharacterized protein</fullName>
    </submittedName>
</protein>
<dbReference type="EMBL" id="JACIER010000024">
    <property type="protein sequence ID" value="MBB4046182.1"/>
    <property type="molecule type" value="Genomic_DNA"/>
</dbReference>
<reference evidence="1" key="1">
    <citation type="submission" date="2020-08" db="EMBL/GenBank/DDBJ databases">
        <title>Genomic Encyclopedia of Type Strains, Phase IV (KMG-IV): sequencing the most valuable type-strain genomes for metagenomic binning, comparative biology and taxonomic classification.</title>
        <authorList>
            <person name="Goeker M."/>
        </authorList>
    </citation>
    <scope>NUCLEOTIDE SEQUENCE [LARGE SCALE GENOMIC DNA]</scope>
    <source>
        <strain evidence="1">DSM 105720</strain>
    </source>
</reference>
<proteinExistence type="predicted"/>
<organism evidence="1 2">
    <name type="scientific">Bacteroides reticulotermitis</name>
    <dbReference type="NCBI Taxonomy" id="1133319"/>
    <lineage>
        <taxon>Bacteria</taxon>
        <taxon>Pseudomonadati</taxon>
        <taxon>Bacteroidota</taxon>
        <taxon>Bacteroidia</taxon>
        <taxon>Bacteroidales</taxon>
        <taxon>Bacteroidaceae</taxon>
        <taxon>Bacteroides</taxon>
    </lineage>
</organism>